<protein>
    <submittedName>
        <fullName evidence="1">Uncharacterized protein</fullName>
    </submittedName>
</protein>
<evidence type="ECO:0000313" key="1">
    <source>
        <dbReference type="EMBL" id="EDT08605.1"/>
    </source>
</evidence>
<dbReference type="EMBL" id="ABLD01000017">
    <property type="protein sequence ID" value="EDT08605.1"/>
    <property type="molecule type" value="Genomic_DNA"/>
</dbReference>
<evidence type="ECO:0000313" key="2">
    <source>
        <dbReference type="Proteomes" id="UP000005045"/>
    </source>
</evidence>
<accession>B1G5X1</accession>
<organism evidence="1 2">
    <name type="scientific">Paraburkholderia graminis (strain ATCC 700544 / DSM 17151 / LMG 18924 / NCIMB 13744 / C4D1M)</name>
    <dbReference type="NCBI Taxonomy" id="396598"/>
    <lineage>
        <taxon>Bacteria</taxon>
        <taxon>Pseudomonadati</taxon>
        <taxon>Pseudomonadota</taxon>
        <taxon>Betaproteobacteria</taxon>
        <taxon>Burkholderiales</taxon>
        <taxon>Burkholderiaceae</taxon>
        <taxon>Paraburkholderia</taxon>
    </lineage>
</organism>
<dbReference type="AlphaFoldDB" id="B1G5X1"/>
<reference evidence="1 2" key="1">
    <citation type="submission" date="2008-03" db="EMBL/GenBank/DDBJ databases">
        <title>Sequencing of the draft genome and assembly of Burkholderia graminis C4D1M.</title>
        <authorList>
            <consortium name="US DOE Joint Genome Institute (JGI-PGF)"/>
            <person name="Copeland A."/>
            <person name="Lucas S."/>
            <person name="Lapidus A."/>
            <person name="Glavina del Rio T."/>
            <person name="Dalin E."/>
            <person name="Tice H."/>
            <person name="Bruce D."/>
            <person name="Goodwin L."/>
            <person name="Pitluck S."/>
            <person name="Larimer F."/>
            <person name="Land M.L."/>
            <person name="Hauser L."/>
            <person name="Tiedje J."/>
            <person name="Richardson P."/>
        </authorList>
    </citation>
    <scope>NUCLEOTIDE SEQUENCE [LARGE SCALE GENOMIC DNA]</scope>
    <source>
        <strain evidence="2">ATCC 700544 / DSM 17151 / LMG 18924 / NCIMB 13744 / C4D1M</strain>
    </source>
</reference>
<gene>
    <name evidence="1" type="ORF">BgramDRAFT_4758</name>
</gene>
<sequence>MQLHRVREDFDPAHFFVRIGALVFGFGGSASIRIRSLTFELGRRSRPAGQHALQLARAAQTGADRLRALGLSGERGLECIELRFERFERGEQRVIVGQLTDRQAHRIFLERKPHVARGTLQRRTELDPVDGIAGMTQALGHRIAREFEKLRGGKRLAEKQRGRFGKLMRLVEDNRIGRGQQFGHAGIAQHDVGEKEVVIHHHDVGLLRLAARLHHEAVLVMRTLLAETVVARRRDHRPHRRRFRHAGELGFVAGSRDLREADDVLQIRGFLARRQAAVIGRALQIVVTQVIRAALEHGHRHGHRQCVAHGRNVALKELVLQVLGARGDDHLAAPQHGRHQIRIGLARARAGLDDQRVLGAVERLCFVGFDGLACGIRAGSLQTPRRTFLRLEHRGLGHRAARRFHGGSDGARHFDLRRPRAIAVDLPRQQTVVGEDVVQFRGAARIERCAQRRRGGTRRGCAGLRGAVGGTRA</sequence>
<keyword evidence="2" id="KW-1185">Reference proteome</keyword>
<dbReference type="Proteomes" id="UP000005045">
    <property type="component" value="Unassembled WGS sequence"/>
</dbReference>
<name>B1G5X1_PARG4</name>
<comment type="caution">
    <text evidence="1">The sequence shown here is derived from an EMBL/GenBank/DDBJ whole genome shotgun (WGS) entry which is preliminary data.</text>
</comment>
<proteinExistence type="predicted"/>